<organism evidence="2 3">
    <name type="scientific">Monilinia fructicola</name>
    <name type="common">Brown rot fungus</name>
    <name type="synonym">Ciboria fructicola</name>
    <dbReference type="NCBI Taxonomy" id="38448"/>
    <lineage>
        <taxon>Eukaryota</taxon>
        <taxon>Fungi</taxon>
        <taxon>Dikarya</taxon>
        <taxon>Ascomycota</taxon>
        <taxon>Pezizomycotina</taxon>
        <taxon>Leotiomycetes</taxon>
        <taxon>Helotiales</taxon>
        <taxon>Sclerotiniaceae</taxon>
        <taxon>Monilinia</taxon>
    </lineage>
</organism>
<evidence type="ECO:0000313" key="3">
    <source>
        <dbReference type="Proteomes" id="UP000322873"/>
    </source>
</evidence>
<protein>
    <recommendedName>
        <fullName evidence="4">CBS domain-containing protein</fullName>
    </recommendedName>
</protein>
<feature type="compositionally biased region" description="Low complexity" evidence="1">
    <location>
        <begin position="14"/>
        <end position="27"/>
    </location>
</feature>
<dbReference type="PANTHER" id="PTHR42115">
    <property type="entry name" value="BETA-SYNTHASE (BETA-THIONASE), PUTATIVE (AFU_ORTHOLOGUE AFUA_3G08420)-RELATED"/>
    <property type="match status" value="1"/>
</dbReference>
<comment type="caution">
    <text evidence="2">The sequence shown here is derived from an EMBL/GenBank/DDBJ whole genome shotgun (WGS) entry which is preliminary data.</text>
</comment>
<dbReference type="EMBL" id="VICG01000007">
    <property type="protein sequence ID" value="KAA8570332.1"/>
    <property type="molecule type" value="Genomic_DNA"/>
</dbReference>
<evidence type="ECO:0000313" key="2">
    <source>
        <dbReference type="EMBL" id="KAA8570332.1"/>
    </source>
</evidence>
<evidence type="ECO:0008006" key="4">
    <source>
        <dbReference type="Google" id="ProtNLM"/>
    </source>
</evidence>
<feature type="compositionally biased region" description="Polar residues" evidence="1">
    <location>
        <begin position="1"/>
        <end position="13"/>
    </location>
</feature>
<dbReference type="SUPFAM" id="SSF54631">
    <property type="entry name" value="CBS-domain pair"/>
    <property type="match status" value="1"/>
</dbReference>
<feature type="region of interest" description="Disordered" evidence="1">
    <location>
        <begin position="1"/>
        <end position="27"/>
    </location>
</feature>
<accession>A0A5M9JRB5</accession>
<dbReference type="InterPro" id="IPR046342">
    <property type="entry name" value="CBS_dom_sf"/>
</dbReference>
<sequence>MPNIIPSQAATTISDSADMSSSPKPSLSKLANRYRGATVEDLDPPSALSCNPTDPISYALMSAFERDYTHLTVVTPDTRALLGYLSIPHLRILLETGKVQESDEVSKAMVKFRRKGKVYKVITMDTPLEELELFFKGGENGEGGKQDNQDGLGGVCQEATCLKIIGGVNIEGSIGKWSLGYIAWIRAWGTSKCRVSPLFHCDLCNNILPALFLTGLFFSVFSQYGKVCYIEMHIKFEYLELISKTVDIN</sequence>
<gene>
    <name evidence="2" type="ORF">EYC84_002633</name>
</gene>
<dbReference type="PANTHER" id="PTHR42115:SF1">
    <property type="entry name" value="BETA-SYNTHASE (BETA-THIONASE), PUTATIVE (AFU_ORTHOLOGUE AFUA_3G08420)-RELATED"/>
    <property type="match status" value="1"/>
</dbReference>
<name>A0A5M9JRB5_MONFR</name>
<keyword evidence="3" id="KW-1185">Reference proteome</keyword>
<dbReference type="AlphaFoldDB" id="A0A5M9JRB5"/>
<dbReference type="Proteomes" id="UP000322873">
    <property type="component" value="Unassembled WGS sequence"/>
</dbReference>
<dbReference type="VEuPathDB" id="FungiDB:MFRU_005g04070"/>
<evidence type="ECO:0000256" key="1">
    <source>
        <dbReference type="SAM" id="MobiDB-lite"/>
    </source>
</evidence>
<reference evidence="2 3" key="1">
    <citation type="submission" date="2019-06" db="EMBL/GenBank/DDBJ databases">
        <title>Genome Sequence of the Brown Rot Fungal Pathogen Monilinia fructicola.</title>
        <authorList>
            <person name="De Miccolis Angelini R.M."/>
            <person name="Landi L."/>
            <person name="Abate D."/>
            <person name="Pollastro S."/>
            <person name="Romanazzi G."/>
            <person name="Faretra F."/>
        </authorList>
    </citation>
    <scope>NUCLEOTIDE SEQUENCE [LARGE SCALE GENOMIC DNA]</scope>
    <source>
        <strain evidence="2 3">Mfrc123</strain>
    </source>
</reference>
<proteinExistence type="predicted"/>
<dbReference type="Gene3D" id="3.10.580.10">
    <property type="entry name" value="CBS-domain"/>
    <property type="match status" value="1"/>
</dbReference>